<organism evidence="3 4">
    <name type="scientific">Streptomyces venezuelae (strain ATCC 10712 / CBS 650.69 / DSM 40230 / JCM 4526 / NBRC 13096 / PD 04745)</name>
    <dbReference type="NCBI Taxonomy" id="953739"/>
    <lineage>
        <taxon>Bacteria</taxon>
        <taxon>Bacillati</taxon>
        <taxon>Actinomycetota</taxon>
        <taxon>Actinomycetes</taxon>
        <taxon>Kitasatosporales</taxon>
        <taxon>Streptomycetaceae</taxon>
        <taxon>Streptomyces</taxon>
    </lineage>
</organism>
<sequence>MSSDQPRTRAASPVPITPPDPAAARLRRRSVVWAALWVPACLLAGVLVLTREKAARCLTYGESCEGTPGVLYVAALVIALVALVTVQSTSRAEVRRAAFWTQLGAEGVFLFFLLTAFA</sequence>
<dbReference type="STRING" id="953739.SVEN_2551"/>
<reference evidence="3 4" key="1">
    <citation type="journal article" date="2011" name="BMC Genomics">
        <title>Genome-wide analysis of the role of GlnR in Streptomyces venezuelae provides new insights into global nitrogen regulation in actinomycetes.</title>
        <authorList>
            <person name="Pullan S.T."/>
            <person name="Bibb M.J."/>
            <person name="Merrick M."/>
        </authorList>
    </citation>
    <scope>NUCLEOTIDE SEQUENCE [LARGE SCALE GENOMIC DNA]</scope>
    <source>
        <strain evidence="3">ATCC 10712</strain>
    </source>
</reference>
<dbReference type="eggNOG" id="ENOG50329MX">
    <property type="taxonomic scope" value="Bacteria"/>
</dbReference>
<proteinExistence type="predicted"/>
<evidence type="ECO:0000313" key="3">
    <source>
        <dbReference type="EMBL" id="CCA55837.1"/>
    </source>
</evidence>
<protein>
    <submittedName>
        <fullName evidence="3">Uncharacterized protein</fullName>
    </submittedName>
</protein>
<keyword evidence="2" id="KW-1133">Transmembrane helix</keyword>
<evidence type="ECO:0000256" key="2">
    <source>
        <dbReference type="SAM" id="Phobius"/>
    </source>
</evidence>
<dbReference type="AlphaFoldDB" id="F2R3J5"/>
<feature type="transmembrane region" description="Helical" evidence="2">
    <location>
        <begin position="31"/>
        <end position="49"/>
    </location>
</feature>
<dbReference type="RefSeq" id="WP_015033755.1">
    <property type="nucleotide sequence ID" value="NC_018750.1"/>
</dbReference>
<dbReference type="Proteomes" id="UP000006854">
    <property type="component" value="Chromosome"/>
</dbReference>
<keyword evidence="2" id="KW-0472">Membrane</keyword>
<dbReference type="GeneID" id="51863117"/>
<keyword evidence="2" id="KW-0812">Transmembrane</keyword>
<dbReference type="HOGENOM" id="CLU_2071915_0_0_11"/>
<dbReference type="EMBL" id="FR845719">
    <property type="protein sequence ID" value="CCA55837.1"/>
    <property type="molecule type" value="Genomic_DNA"/>
</dbReference>
<evidence type="ECO:0000313" key="4">
    <source>
        <dbReference type="Proteomes" id="UP000006854"/>
    </source>
</evidence>
<accession>F2R3J5</accession>
<keyword evidence="4" id="KW-1185">Reference proteome</keyword>
<feature type="transmembrane region" description="Helical" evidence="2">
    <location>
        <begin position="98"/>
        <end position="117"/>
    </location>
</feature>
<gene>
    <name evidence="3" type="ordered locus">SVEN_2551</name>
</gene>
<dbReference type="KEGG" id="sve:SVEN_2551"/>
<dbReference type="OrthoDB" id="4277162at2"/>
<feature type="transmembrane region" description="Helical" evidence="2">
    <location>
        <begin position="69"/>
        <end position="86"/>
    </location>
</feature>
<name>F2R3J5_STRVP</name>
<feature type="region of interest" description="Disordered" evidence="1">
    <location>
        <begin position="1"/>
        <end position="21"/>
    </location>
</feature>
<evidence type="ECO:0000256" key="1">
    <source>
        <dbReference type="SAM" id="MobiDB-lite"/>
    </source>
</evidence>
<dbReference type="PATRIC" id="fig|953739.5.peg.4740"/>